<evidence type="ECO:0000313" key="3">
    <source>
        <dbReference type="Proteomes" id="UP000320735"/>
    </source>
</evidence>
<protein>
    <recommendedName>
        <fullName evidence="1">Alpha/beta hydrolase domain-containing protein</fullName>
    </recommendedName>
</protein>
<comment type="caution">
    <text evidence="2">The sequence shown here is derived from an EMBL/GenBank/DDBJ whole genome shotgun (WGS) entry which is preliminary data.</text>
</comment>
<feature type="domain" description="Alpha/beta hydrolase" evidence="1">
    <location>
        <begin position="55"/>
        <end position="155"/>
    </location>
</feature>
<sequence length="186" mass="21442">MRRTVKRLRQKFSVSERRACRGVGFSRSSIRYRRRAKCDEEILRRRLRELVPRSGPDGNEVGCLSPPEVAVPVATYTSWRLRSEEGGAANELLSLTGSYLPFPISKSAREKTGDPRQSIEERYGTLETYLQQLAQHCLEYEQTGYLLEEDTQRIMKVQRDRVAPFFNRKIGIRVPGDNPPKNDSPR</sequence>
<evidence type="ECO:0000259" key="1">
    <source>
        <dbReference type="Pfam" id="PF20091"/>
    </source>
</evidence>
<dbReference type="RefSeq" id="WP_146369629.1">
    <property type="nucleotide sequence ID" value="NZ_SJPP01000001.1"/>
</dbReference>
<dbReference type="Pfam" id="PF20091">
    <property type="entry name" value="Abhydrolase_10"/>
    <property type="match status" value="1"/>
</dbReference>
<dbReference type="OrthoDB" id="222879at2"/>
<dbReference type="AlphaFoldDB" id="A0A5C6BKB6"/>
<name>A0A5C6BKB6_9PLAN</name>
<gene>
    <name evidence="2" type="ORF">CA54_09350</name>
</gene>
<dbReference type="Proteomes" id="UP000320735">
    <property type="component" value="Unassembled WGS sequence"/>
</dbReference>
<organism evidence="2 3">
    <name type="scientific">Symmachiella macrocystis</name>
    <dbReference type="NCBI Taxonomy" id="2527985"/>
    <lineage>
        <taxon>Bacteria</taxon>
        <taxon>Pseudomonadati</taxon>
        <taxon>Planctomycetota</taxon>
        <taxon>Planctomycetia</taxon>
        <taxon>Planctomycetales</taxon>
        <taxon>Planctomycetaceae</taxon>
        <taxon>Symmachiella</taxon>
    </lineage>
</organism>
<dbReference type="EMBL" id="SJPP01000001">
    <property type="protein sequence ID" value="TWU12117.1"/>
    <property type="molecule type" value="Genomic_DNA"/>
</dbReference>
<accession>A0A5C6BKB6</accession>
<proteinExistence type="predicted"/>
<keyword evidence="3" id="KW-1185">Reference proteome</keyword>
<evidence type="ECO:0000313" key="2">
    <source>
        <dbReference type="EMBL" id="TWU12117.1"/>
    </source>
</evidence>
<reference evidence="2 3" key="1">
    <citation type="submission" date="2019-02" db="EMBL/GenBank/DDBJ databases">
        <title>Deep-cultivation of Planctomycetes and their phenomic and genomic characterization uncovers novel biology.</title>
        <authorList>
            <person name="Wiegand S."/>
            <person name="Jogler M."/>
            <person name="Boedeker C."/>
            <person name="Pinto D."/>
            <person name="Vollmers J."/>
            <person name="Rivas-Marin E."/>
            <person name="Kohn T."/>
            <person name="Peeters S.H."/>
            <person name="Heuer A."/>
            <person name="Rast P."/>
            <person name="Oberbeckmann S."/>
            <person name="Bunk B."/>
            <person name="Jeske O."/>
            <person name="Meyerdierks A."/>
            <person name="Storesund J.E."/>
            <person name="Kallscheuer N."/>
            <person name="Luecker S."/>
            <person name="Lage O.M."/>
            <person name="Pohl T."/>
            <person name="Merkel B.J."/>
            <person name="Hornburger P."/>
            <person name="Mueller R.-W."/>
            <person name="Bruemmer F."/>
            <person name="Labrenz M."/>
            <person name="Spormann A.M."/>
            <person name="Op Den Camp H."/>
            <person name="Overmann J."/>
            <person name="Amann R."/>
            <person name="Jetten M.S.M."/>
            <person name="Mascher T."/>
            <person name="Medema M.H."/>
            <person name="Devos D.P."/>
            <person name="Kaster A.-K."/>
            <person name="Ovreas L."/>
            <person name="Rohde M."/>
            <person name="Galperin M.Y."/>
            <person name="Jogler C."/>
        </authorList>
    </citation>
    <scope>NUCLEOTIDE SEQUENCE [LARGE SCALE GENOMIC DNA]</scope>
    <source>
        <strain evidence="2 3">CA54</strain>
    </source>
</reference>
<dbReference type="InterPro" id="IPR045394">
    <property type="entry name" value="Abhydrolase_dom"/>
</dbReference>